<organism evidence="2 3">
    <name type="scientific">Salix suchowensis</name>
    <dbReference type="NCBI Taxonomy" id="1278906"/>
    <lineage>
        <taxon>Eukaryota</taxon>
        <taxon>Viridiplantae</taxon>
        <taxon>Streptophyta</taxon>
        <taxon>Embryophyta</taxon>
        <taxon>Tracheophyta</taxon>
        <taxon>Spermatophyta</taxon>
        <taxon>Magnoliopsida</taxon>
        <taxon>eudicotyledons</taxon>
        <taxon>Gunneridae</taxon>
        <taxon>Pentapetalae</taxon>
        <taxon>rosids</taxon>
        <taxon>fabids</taxon>
        <taxon>Malpighiales</taxon>
        <taxon>Salicaceae</taxon>
        <taxon>Saliceae</taxon>
        <taxon>Salix</taxon>
    </lineage>
</organism>
<evidence type="ECO:0000313" key="3">
    <source>
        <dbReference type="Proteomes" id="UP001141253"/>
    </source>
</evidence>
<name>A0ABQ9B5F4_9ROSI</name>
<evidence type="ECO:0000256" key="1">
    <source>
        <dbReference type="SAM" id="MobiDB-lite"/>
    </source>
</evidence>
<dbReference type="Proteomes" id="UP001141253">
    <property type="component" value="Chromosome 12"/>
</dbReference>
<protein>
    <submittedName>
        <fullName evidence="2">Uncharacterized protein</fullName>
    </submittedName>
</protein>
<keyword evidence="3" id="KW-1185">Reference proteome</keyword>
<comment type="caution">
    <text evidence="2">The sequence shown here is derived from an EMBL/GenBank/DDBJ whole genome shotgun (WGS) entry which is preliminary data.</text>
</comment>
<proteinExistence type="predicted"/>
<sequence>MWIPTRGKNIVLVSGIDWESHVMVYLQGSKLLSRVMVTVYPKQELLNQHKAVLPVLNSELRGSTTGEVTSLGNIQPASWKLERPTRTMHEAQAANNIRRKRHFGEICTDKDALVGCSKKELQCLDFSQNSKKSNMIKEDSKASPNLILLYKSFVLHGVLDVKQKLRKFELDMSKLRQSKLRWRKMESPIYSHILWLVPIYHLIKLSPDGLGLQIGFKEGRPACWEVIPSTIISRQQESYSQDAMFFQLLSTMEDSSTSEPSAPANEEKQNPDTLLGAREDA</sequence>
<reference evidence="2" key="1">
    <citation type="submission" date="2022-10" db="EMBL/GenBank/DDBJ databases">
        <authorList>
            <person name="Hyden B.L."/>
            <person name="Feng K."/>
            <person name="Yates T."/>
            <person name="Jawdy S."/>
            <person name="Smart L.B."/>
            <person name="Muchero W."/>
        </authorList>
    </citation>
    <scope>NUCLEOTIDE SEQUENCE</scope>
    <source>
        <tissue evidence="2">Shoot tip</tissue>
    </source>
</reference>
<accession>A0ABQ9B5F4</accession>
<evidence type="ECO:0000313" key="2">
    <source>
        <dbReference type="EMBL" id="KAJ6374945.1"/>
    </source>
</evidence>
<dbReference type="EMBL" id="JAPFFI010000010">
    <property type="protein sequence ID" value="KAJ6374945.1"/>
    <property type="molecule type" value="Genomic_DNA"/>
</dbReference>
<gene>
    <name evidence="2" type="ORF">OIU77_000005</name>
</gene>
<feature type="region of interest" description="Disordered" evidence="1">
    <location>
        <begin position="253"/>
        <end position="281"/>
    </location>
</feature>
<reference evidence="2" key="2">
    <citation type="journal article" date="2023" name="Int. J. Mol. Sci.">
        <title>De Novo Assembly and Annotation of 11 Diverse Shrub Willow (Salix) Genomes Reveals Novel Gene Organization in Sex-Linked Regions.</title>
        <authorList>
            <person name="Hyden B."/>
            <person name="Feng K."/>
            <person name="Yates T.B."/>
            <person name="Jawdy S."/>
            <person name="Cereghino C."/>
            <person name="Smart L.B."/>
            <person name="Muchero W."/>
        </authorList>
    </citation>
    <scope>NUCLEOTIDE SEQUENCE</scope>
    <source>
        <tissue evidence="2">Shoot tip</tissue>
    </source>
</reference>